<evidence type="ECO:0000313" key="4">
    <source>
        <dbReference type="EMBL" id="RJX69602.1"/>
    </source>
</evidence>
<dbReference type="GO" id="GO:0004602">
    <property type="term" value="F:glutathione peroxidase activity"/>
    <property type="evidence" value="ECO:0007669"/>
    <property type="project" value="TreeGrafter"/>
</dbReference>
<dbReference type="InterPro" id="IPR051924">
    <property type="entry name" value="GST_Kappa/NadH"/>
</dbReference>
<dbReference type="Proteomes" id="UP000284322">
    <property type="component" value="Unassembled WGS sequence"/>
</dbReference>
<dbReference type="RefSeq" id="WP_120107228.1">
    <property type="nucleotide sequence ID" value="NZ_RAHJ01000012.1"/>
</dbReference>
<sequence>MRTKTPADFYFDPVSPFAFLMWKRLREDDLGLEIRPVPVLLGALLNHWGLIGPAEVPPKRVQTYRMCQWLADRNGIALRFPDTHPFRSVEALRLLIALDARTDAVDAVFGAVFAQGRDLTDGAELERLGGELGLSDVQDRIASADVKHGLRANTEAAIARGVFGVPTLAIGEDLFWGFDTLDMVRDYLADPRLFQTAEMQRLGTLDYGVPRRAGS</sequence>
<comment type="catalytic activity">
    <reaction evidence="1">
        <text>2-hydroxychromene-2-carboxylate = (3E)-4-(2-hydroxyphenyl)-2-oxobut-3-enoate</text>
        <dbReference type="Rhea" id="RHEA:27401"/>
        <dbReference type="ChEBI" id="CHEBI:59350"/>
        <dbReference type="ChEBI" id="CHEBI:59353"/>
        <dbReference type="EC" id="5.99.1.4"/>
    </reaction>
</comment>
<evidence type="ECO:0000256" key="2">
    <source>
        <dbReference type="PIRSR" id="PIRSR006386-1"/>
    </source>
</evidence>
<dbReference type="EC" id="5.99.1.4" evidence="1"/>
<dbReference type="CDD" id="cd03022">
    <property type="entry name" value="DsbA_HCCA_Iso"/>
    <property type="match status" value="1"/>
</dbReference>
<name>A0A419R4G6_9SPHN</name>
<dbReference type="AlphaFoldDB" id="A0A419R4G6"/>
<dbReference type="GO" id="GO:0018845">
    <property type="term" value="F:2-hydroxychromene-2-carboxylate isomerase activity"/>
    <property type="evidence" value="ECO:0007669"/>
    <property type="project" value="UniProtKB-UniRule"/>
</dbReference>
<organism evidence="4 5">
    <name type="scientific">Tsuneonella suprasediminis</name>
    <dbReference type="NCBI Taxonomy" id="2306996"/>
    <lineage>
        <taxon>Bacteria</taxon>
        <taxon>Pseudomonadati</taxon>
        <taxon>Pseudomonadota</taxon>
        <taxon>Alphaproteobacteria</taxon>
        <taxon>Sphingomonadales</taxon>
        <taxon>Erythrobacteraceae</taxon>
        <taxon>Tsuneonella</taxon>
    </lineage>
</organism>
<evidence type="ECO:0000256" key="1">
    <source>
        <dbReference type="PIRNR" id="PIRNR006386"/>
    </source>
</evidence>
<dbReference type="InterPro" id="IPR044087">
    <property type="entry name" value="NahD-like"/>
</dbReference>
<dbReference type="OrthoDB" id="5244108at2"/>
<dbReference type="SUPFAM" id="SSF52833">
    <property type="entry name" value="Thioredoxin-like"/>
    <property type="match status" value="1"/>
</dbReference>
<dbReference type="PANTHER" id="PTHR42943:SF2">
    <property type="entry name" value="GLUTATHIONE S-TRANSFERASE KAPPA 1"/>
    <property type="match status" value="1"/>
</dbReference>
<feature type="active site" description="Nucleophile" evidence="2">
    <location>
        <position position="15"/>
    </location>
</feature>
<keyword evidence="5" id="KW-1185">Reference proteome</keyword>
<dbReference type="PIRSF" id="PIRSF006386">
    <property type="entry name" value="HCCAis_GSTk"/>
    <property type="match status" value="1"/>
</dbReference>
<dbReference type="Pfam" id="PF01323">
    <property type="entry name" value="DSBA"/>
    <property type="match status" value="1"/>
</dbReference>
<dbReference type="PANTHER" id="PTHR42943">
    <property type="entry name" value="GLUTATHIONE S-TRANSFERASE KAPPA"/>
    <property type="match status" value="1"/>
</dbReference>
<accession>A0A419R4G6</accession>
<dbReference type="InterPro" id="IPR001853">
    <property type="entry name" value="DSBA-like_thioredoxin_dom"/>
</dbReference>
<dbReference type="GO" id="GO:1901170">
    <property type="term" value="P:naphthalene catabolic process"/>
    <property type="evidence" value="ECO:0007669"/>
    <property type="project" value="InterPro"/>
</dbReference>
<dbReference type="GO" id="GO:0006749">
    <property type="term" value="P:glutathione metabolic process"/>
    <property type="evidence" value="ECO:0007669"/>
    <property type="project" value="TreeGrafter"/>
</dbReference>
<feature type="domain" description="DSBA-like thioredoxin" evidence="3">
    <location>
        <begin position="8"/>
        <end position="189"/>
    </location>
</feature>
<proteinExistence type="inferred from homology"/>
<comment type="caution">
    <text evidence="4">The sequence shown here is derived from an EMBL/GenBank/DDBJ whole genome shotgun (WGS) entry which is preliminary data.</text>
</comment>
<dbReference type="Gene3D" id="3.40.30.10">
    <property type="entry name" value="Glutaredoxin"/>
    <property type="match status" value="1"/>
</dbReference>
<reference evidence="4 5" key="1">
    <citation type="submission" date="2018-09" db="EMBL/GenBank/DDBJ databases">
        <title>Altererythrobacter sp.Ery1 and Ery12, the genome sequencing of novel strains in genus Alterythrobacter.</title>
        <authorList>
            <person name="Cheng H."/>
            <person name="Wu Y.-H."/>
            <person name="Fang C."/>
            <person name="Xu X.-W."/>
        </authorList>
    </citation>
    <scope>NUCLEOTIDE SEQUENCE [LARGE SCALE GENOMIC DNA]</scope>
    <source>
        <strain evidence="4 5">Ery12</strain>
    </source>
</reference>
<protein>
    <recommendedName>
        <fullName evidence="1">2-hydroxychromene-2-carboxylate isomerase</fullName>
        <ecNumber evidence="1">5.99.1.4</ecNumber>
    </recommendedName>
</protein>
<dbReference type="InterPro" id="IPR014440">
    <property type="entry name" value="HCCAis_GSTk"/>
</dbReference>
<dbReference type="InterPro" id="IPR036249">
    <property type="entry name" value="Thioredoxin-like_sf"/>
</dbReference>
<gene>
    <name evidence="4" type="ORF">D6858_03485</name>
</gene>
<keyword evidence="1 4" id="KW-0413">Isomerase</keyword>
<evidence type="ECO:0000313" key="5">
    <source>
        <dbReference type="Proteomes" id="UP000284322"/>
    </source>
</evidence>
<evidence type="ECO:0000259" key="3">
    <source>
        <dbReference type="Pfam" id="PF01323"/>
    </source>
</evidence>
<dbReference type="EMBL" id="RAHJ01000012">
    <property type="protein sequence ID" value="RJX69602.1"/>
    <property type="molecule type" value="Genomic_DNA"/>
</dbReference>
<comment type="similarity">
    <text evidence="1">Belongs to the GST superfamily. NadH family.</text>
</comment>
<dbReference type="GO" id="GO:0004364">
    <property type="term" value="F:glutathione transferase activity"/>
    <property type="evidence" value="ECO:0007669"/>
    <property type="project" value="TreeGrafter"/>
</dbReference>